<gene>
    <name evidence="2" type="primary">T7A14.4</name>
</gene>
<accession>Q9ZVP3</accession>
<sequence>MVKPRWTADVRNIETCKWNKWSIVVNVILVNIRLKLTVIRGQKTNKIKRLHLLLTVKESAMDVPSNLESRRRLTAQFKLIYGRLLIGLLYLNIFHFALSQGPYTILPLIDRYDRFLGFFDLKHKGQANITHVGDGFAFRNLRWGFCVLLLVCYRDLKSSTSQHIYT</sequence>
<evidence type="ECO:0000313" key="2">
    <source>
        <dbReference type="EMBL" id="AAC97993.1"/>
    </source>
</evidence>
<dbReference type="AlphaFoldDB" id="Q9ZVP3"/>
<name>Q9ZVP3_ARATH</name>
<keyword evidence="1" id="KW-1133">Transmembrane helix</keyword>
<keyword evidence="1" id="KW-0472">Membrane</keyword>
<evidence type="ECO:0000256" key="1">
    <source>
        <dbReference type="SAM" id="Phobius"/>
    </source>
</evidence>
<organism evidence="2">
    <name type="scientific">Arabidopsis thaliana</name>
    <name type="common">Mouse-ear cress</name>
    <dbReference type="NCBI Taxonomy" id="3702"/>
    <lineage>
        <taxon>Eukaryota</taxon>
        <taxon>Viridiplantae</taxon>
        <taxon>Streptophyta</taxon>
        <taxon>Embryophyta</taxon>
        <taxon>Tracheophyta</taxon>
        <taxon>Spermatophyta</taxon>
        <taxon>Magnoliopsida</taxon>
        <taxon>eudicotyledons</taxon>
        <taxon>Gunneridae</taxon>
        <taxon>Pentapetalae</taxon>
        <taxon>rosids</taxon>
        <taxon>malvids</taxon>
        <taxon>Brassicales</taxon>
        <taxon>Brassicaceae</taxon>
        <taxon>Camelineae</taxon>
        <taxon>Arabidopsis</taxon>
    </lineage>
</organism>
<reference evidence="2" key="1">
    <citation type="submission" date="1998-12" db="EMBL/GenBank/DDBJ databases">
        <authorList>
            <person name="Theologis"/>
        </authorList>
    </citation>
    <scope>NUCLEOTIDE SEQUENCE</scope>
</reference>
<feature type="transmembrane region" description="Helical" evidence="1">
    <location>
        <begin position="80"/>
        <end position="98"/>
    </location>
</feature>
<dbReference type="PIR" id="A86185">
    <property type="entry name" value="A86185"/>
</dbReference>
<protein>
    <submittedName>
        <fullName evidence="2">T7A14.4</fullName>
    </submittedName>
</protein>
<reference key="2">
    <citation type="journal article" date="2000" name="Nature">
        <title>Sequence and analysis of chromosome 1 of the plant Arabidopsis thaliana.</title>
        <authorList>
            <person name="Theologis A."/>
            <person name="Ecker J.R."/>
            <person name="Palm C.J."/>
            <person name="Federspiel N.A."/>
            <person name="Kaul S."/>
            <person name="White O."/>
            <person name="Alonso J."/>
            <person name="Altafi H."/>
            <person name="Araujo R."/>
            <person name="Bowman C.L."/>
            <person name="Brooks S.Y."/>
            <person name="Buehler E."/>
            <person name="Chan A."/>
            <person name="Chao Q."/>
            <person name="Chen H."/>
            <person name="Cheuk R.F."/>
            <person name="Chin C.W."/>
            <person name="Chung M.K."/>
            <person name="Conn L."/>
            <person name="Conway A.B."/>
            <person name="Conway A.R."/>
            <person name="Creasy T.H."/>
            <person name="Dewar K."/>
            <person name="Dunn P."/>
            <person name="Etgu P."/>
            <person name="Feldblyum T.V."/>
            <person name="Feng J."/>
            <person name="Fong B."/>
            <person name="Fujii C.Y."/>
            <person name="Gill J.E."/>
            <person name="Goldsmith A.D."/>
            <person name="Haas B."/>
            <person name="Hansen N.F."/>
            <person name="Hughes B."/>
            <person name="Huizar L."/>
            <person name="Hunter J.L."/>
            <person name="Jenkins J."/>
            <person name="Johnson-Hopson C."/>
            <person name="Khan S."/>
            <person name="Khaykin E."/>
            <person name="Kim C.J."/>
            <person name="Koo H.L."/>
            <person name="Kremenetskaia I."/>
            <person name="Kurtz D.B."/>
            <person name="Kwan A."/>
            <person name="Lam B."/>
            <person name="Langin-Hooper S."/>
            <person name="Lee A."/>
            <person name="Lee J.M."/>
            <person name="Lenz C.A."/>
            <person name="Li J.H."/>
            <person name="Li Y."/>
            <person name="Lin X."/>
            <person name="Liu S.X."/>
            <person name="Liu Z.A."/>
            <person name="Luros J.S."/>
            <person name="Maiti R."/>
            <person name="Marziali A."/>
            <person name="Militscher J."/>
            <person name="Miranda M."/>
            <person name="Nguyen M."/>
            <person name="Nierman W.C."/>
            <person name="Osborne B.I."/>
            <person name="Pai G."/>
            <person name="Peterson J."/>
            <person name="Pham P.K."/>
            <person name="Rizzo M."/>
            <person name="Rooney T."/>
            <person name="Rowley D."/>
            <person name="Sakano H."/>
            <person name="Salzberg S.L."/>
            <person name="Schwartz J.R."/>
            <person name="Shinn P."/>
            <person name="Southwick A.M."/>
            <person name="Sun H."/>
            <person name="Tallon L.J."/>
            <person name="Tambunga G."/>
            <person name="Toriumi M.J."/>
            <person name="Town C.D."/>
            <person name="Utterback T."/>
            <person name="Van Aken S."/>
            <person name="Vaysberg M."/>
            <person name="Vysotskaia V.S."/>
            <person name="Walker M."/>
            <person name="Wu D."/>
            <person name="Yu G."/>
            <person name="Fraser C.M."/>
            <person name="Venter J.C."/>
            <person name="Davis R.W."/>
        </authorList>
    </citation>
    <scope>NUCLEOTIDE SEQUENCE [LARGE SCALE GENOMIC DNA]</scope>
    <source>
        <strain>cv. Columbia</strain>
    </source>
</reference>
<proteinExistence type="predicted"/>
<keyword evidence="1" id="KW-0812">Transmembrane</keyword>
<dbReference type="EMBL" id="AC005322">
    <property type="protein sequence ID" value="AAC97993.1"/>
    <property type="molecule type" value="Genomic_DNA"/>
</dbReference>
<reference evidence="2" key="3">
    <citation type="submission" date="2001-01" db="EMBL/GenBank/DDBJ databases">
        <title>Arabidopsis thaliana chromosome 1 BAC T7A14 sequence.</title>
        <authorList>
            <person name="Vysotskaia V.S."/>
            <person name="Schwartz J.R."/>
            <person name="Yu G."/>
            <person name="Toriumi M."/>
            <person name="Lenz C."/>
            <person name="Liu S."/>
            <person name="Li J."/>
            <person name="Kremenetskaia I."/>
            <person name="Luros J."/>
            <person name="Gonzalez A."/>
            <person name="Altafi H."/>
            <person name="Araujo R."/>
            <person name="Buehler E."/>
            <person name="Conn L."/>
            <person name="Conway A.B."/>
            <person name="Dunn P."/>
            <person name="Hansen N."/>
            <person name="Huizar L."/>
            <person name="Kim C."/>
            <person name="Palm C.J."/>
            <person name="Rowley D."/>
            <person name="Shinn P."/>
            <person name="Walker M."/>
            <person name="Davis R.W."/>
            <person name="Ecker J.R."/>
            <person name="Federspiel N.A."/>
            <person name="Theologis A."/>
        </authorList>
    </citation>
    <scope>NUCLEOTIDE SEQUENCE</scope>
</reference>